<dbReference type="Pfam" id="PF06170">
    <property type="entry name" value="DUF983"/>
    <property type="match status" value="1"/>
</dbReference>
<gene>
    <name evidence="3" type="ORF">PSM7751_00033</name>
</gene>
<organism evidence="3 4">
    <name type="scientific">Pseudooceanicola marinus</name>
    <dbReference type="NCBI Taxonomy" id="396013"/>
    <lineage>
        <taxon>Bacteria</taxon>
        <taxon>Pseudomonadati</taxon>
        <taxon>Pseudomonadota</taxon>
        <taxon>Alphaproteobacteria</taxon>
        <taxon>Rhodobacterales</taxon>
        <taxon>Paracoccaceae</taxon>
        <taxon>Pseudooceanicola</taxon>
    </lineage>
</organism>
<evidence type="ECO:0000256" key="1">
    <source>
        <dbReference type="SAM" id="MobiDB-lite"/>
    </source>
</evidence>
<proteinExistence type="predicted"/>
<feature type="transmembrane region" description="Helical" evidence="2">
    <location>
        <begin position="105"/>
        <end position="126"/>
    </location>
</feature>
<feature type="compositionally biased region" description="Basic and acidic residues" evidence="1">
    <location>
        <begin position="42"/>
        <end position="57"/>
    </location>
</feature>
<keyword evidence="4" id="KW-1185">Reference proteome</keyword>
<feature type="compositionally biased region" description="Low complexity" evidence="1">
    <location>
        <begin position="1"/>
        <end position="40"/>
    </location>
</feature>
<name>A0A1X6Y407_9RHOB</name>
<dbReference type="EMBL" id="FWFN01000001">
    <property type="protein sequence ID" value="SLN10047.1"/>
    <property type="molecule type" value="Genomic_DNA"/>
</dbReference>
<reference evidence="3 4" key="1">
    <citation type="submission" date="2017-03" db="EMBL/GenBank/DDBJ databases">
        <authorList>
            <person name="Afonso C.L."/>
            <person name="Miller P.J."/>
            <person name="Scott M.A."/>
            <person name="Spackman E."/>
            <person name="Goraichik I."/>
            <person name="Dimitrov K.M."/>
            <person name="Suarez D.L."/>
            <person name="Swayne D.E."/>
        </authorList>
    </citation>
    <scope>NUCLEOTIDE SEQUENCE [LARGE SCALE GENOMIC DNA]</scope>
    <source>
        <strain evidence="3 4">CECT 7751</strain>
    </source>
</reference>
<dbReference type="AlphaFoldDB" id="A0A1X6Y407"/>
<keyword evidence="2" id="KW-1133">Transmembrane helix</keyword>
<evidence type="ECO:0000256" key="2">
    <source>
        <dbReference type="SAM" id="Phobius"/>
    </source>
</evidence>
<protein>
    <recommendedName>
        <fullName evidence="5">DUF983 domain-containing protein</fullName>
    </recommendedName>
</protein>
<dbReference type="InterPro" id="IPR009325">
    <property type="entry name" value="DUF983"/>
</dbReference>
<accession>A0A1X6Y407</accession>
<keyword evidence="2" id="KW-0472">Membrane</keyword>
<evidence type="ECO:0000313" key="3">
    <source>
        <dbReference type="EMBL" id="SLN10047.1"/>
    </source>
</evidence>
<feature type="transmembrane region" description="Helical" evidence="2">
    <location>
        <begin position="132"/>
        <end position="150"/>
    </location>
</feature>
<keyword evidence="2" id="KW-0812">Transmembrane</keyword>
<feature type="region of interest" description="Disordered" evidence="1">
    <location>
        <begin position="1"/>
        <end position="62"/>
    </location>
</feature>
<evidence type="ECO:0000313" key="4">
    <source>
        <dbReference type="Proteomes" id="UP000193963"/>
    </source>
</evidence>
<evidence type="ECO:0008006" key="5">
    <source>
        <dbReference type="Google" id="ProtNLM"/>
    </source>
</evidence>
<dbReference type="Proteomes" id="UP000193963">
    <property type="component" value="Unassembled WGS sequence"/>
</dbReference>
<sequence>MHNHPDQPQQTAPTAAGPAQPAPPAQTDAADPQAQQQGDGNAPRRSDRPEPRPERPLKPALRRGWRRRCPNCGSGPLMKGFLKVRDHCPVCRETFSHHRADDGPAYLTILIVGHLSAPLMGSVWMAWQPEPLVLFTVFAIGTVALSLYLLPRLKGAMVAFQWARYMHGFGAGGA</sequence>